<feature type="compositionally biased region" description="Basic and acidic residues" evidence="1">
    <location>
        <begin position="47"/>
        <end position="65"/>
    </location>
</feature>
<keyword evidence="4" id="KW-1185">Reference proteome</keyword>
<gene>
    <name evidence="3" type="ORF">SAMN04488557_3540</name>
</gene>
<dbReference type="EMBL" id="FPCH01000003">
    <property type="protein sequence ID" value="SFV38137.1"/>
    <property type="molecule type" value="Genomic_DNA"/>
</dbReference>
<dbReference type="NCBIfam" id="TIGR02953">
    <property type="entry name" value="penta_MxKDx"/>
    <property type="match status" value="1"/>
</dbReference>
<proteinExistence type="predicted"/>
<evidence type="ECO:0000256" key="1">
    <source>
        <dbReference type="SAM" id="MobiDB-lite"/>
    </source>
</evidence>
<evidence type="ECO:0000313" key="3">
    <source>
        <dbReference type="EMBL" id="SFV38137.1"/>
    </source>
</evidence>
<protein>
    <submittedName>
        <fullName evidence="3">Pentapeptide MXKDX repeat protein</fullName>
    </submittedName>
</protein>
<sequence length="97" mass="9801">MALPIRSISLAVALAAAGSLASPVFADDSTSKSGNTMQSAGMTKDPAAMKKDSMAPDAMNKDSMGKDAMGSGAMKKDSMGSDAMGQTAHDSMAPEKK</sequence>
<dbReference type="Proteomes" id="UP000199423">
    <property type="component" value="Unassembled WGS sequence"/>
</dbReference>
<dbReference type="STRING" id="51670.SAMN04488557_3540"/>
<name>A0A1I7NU04_9HYPH</name>
<dbReference type="InterPro" id="IPR014299">
    <property type="entry name" value="Penta_MxKDx"/>
</dbReference>
<keyword evidence="2" id="KW-0732">Signal</keyword>
<organism evidence="3 4">
    <name type="scientific">Hyphomicrobium facile</name>
    <dbReference type="NCBI Taxonomy" id="51670"/>
    <lineage>
        <taxon>Bacteria</taxon>
        <taxon>Pseudomonadati</taxon>
        <taxon>Pseudomonadota</taxon>
        <taxon>Alphaproteobacteria</taxon>
        <taxon>Hyphomicrobiales</taxon>
        <taxon>Hyphomicrobiaceae</taxon>
        <taxon>Hyphomicrobium</taxon>
    </lineage>
</organism>
<accession>A0A1I7NU04</accession>
<evidence type="ECO:0000256" key="2">
    <source>
        <dbReference type="SAM" id="SignalP"/>
    </source>
</evidence>
<reference evidence="4" key="1">
    <citation type="submission" date="2016-10" db="EMBL/GenBank/DDBJ databases">
        <authorList>
            <person name="Varghese N."/>
            <person name="Submissions S."/>
        </authorList>
    </citation>
    <scope>NUCLEOTIDE SEQUENCE [LARGE SCALE GENOMIC DNA]</scope>
    <source>
        <strain evidence="4">DSM 1565</strain>
    </source>
</reference>
<feature type="region of interest" description="Disordered" evidence="1">
    <location>
        <begin position="23"/>
        <end position="97"/>
    </location>
</feature>
<feature type="chain" id="PRO_5011665590" evidence="2">
    <location>
        <begin position="27"/>
        <end position="97"/>
    </location>
</feature>
<feature type="compositionally biased region" description="Polar residues" evidence="1">
    <location>
        <begin position="31"/>
        <end position="41"/>
    </location>
</feature>
<feature type="signal peptide" evidence="2">
    <location>
        <begin position="1"/>
        <end position="26"/>
    </location>
</feature>
<dbReference type="RefSeq" id="WP_092868989.1">
    <property type="nucleotide sequence ID" value="NZ_FPCH01000003.1"/>
</dbReference>
<dbReference type="AlphaFoldDB" id="A0A1I7NU04"/>
<evidence type="ECO:0000313" key="4">
    <source>
        <dbReference type="Proteomes" id="UP000199423"/>
    </source>
</evidence>